<gene>
    <name evidence="4" type="ORF">DNU06_04065</name>
</gene>
<dbReference type="InterPro" id="IPR017439">
    <property type="entry name" value="Amidohydrolase"/>
</dbReference>
<feature type="binding site" evidence="2">
    <location>
        <position position="160"/>
    </location>
    <ligand>
        <name>Mn(2+)</name>
        <dbReference type="ChEBI" id="CHEBI:29035"/>
        <label>2</label>
    </ligand>
</feature>
<protein>
    <submittedName>
        <fullName evidence="4">Amidohydrolase</fullName>
    </submittedName>
</protein>
<comment type="cofactor">
    <cofactor evidence="2">
        <name>Mn(2+)</name>
        <dbReference type="ChEBI" id="CHEBI:29035"/>
    </cofactor>
    <text evidence="2">The Mn(2+) ion enhances activity.</text>
</comment>
<comment type="caution">
    <text evidence="4">The sequence shown here is derived from an EMBL/GenBank/DDBJ whole genome shotgun (WGS) entry which is preliminary data.</text>
</comment>
<sequence>MQSSLQAILPALTKIRRQLHAHPEVALTEIKTTQTIIAYLEKHCHGKITTFEPSGVMVEFDSDVPGESTMIRGDIDALPIQEINDFEYQSKFKNVSHKCGHDGHTAILLGLANLLSQTPIEKGKVCLVFQPAEENGKGAALVLENDHFNTLTFDYVYALHNLPGFPLHQIVIKENNFNANVKTLIIDFNGKTAHAAEPEKGHNPFLAIAKTLLFCESITLNEPSKANFFLITPAYSNIGQKAYGISPSEGTLHLTIRSWDLELFDHKIAALKNKINELCKFYHLKVDYHWTEVFFANINDMEATNRIRQAANENKQDVHELAVPFKWGEDFGLFTQKFKGAMFGLGAGLDSPALHNPDYDFPDEITHTGIQTFYKIIQNSHHK</sequence>
<proteinExistence type="predicted"/>
<dbReference type="Proteomes" id="UP000249248">
    <property type="component" value="Unassembled WGS sequence"/>
</dbReference>
<evidence type="ECO:0000259" key="3">
    <source>
        <dbReference type="Pfam" id="PF07687"/>
    </source>
</evidence>
<dbReference type="InterPro" id="IPR011650">
    <property type="entry name" value="Peptidase_M20_dimer"/>
</dbReference>
<feature type="binding site" evidence="2">
    <location>
        <position position="101"/>
    </location>
    <ligand>
        <name>Mn(2+)</name>
        <dbReference type="ChEBI" id="CHEBI:29035"/>
        <label>2</label>
    </ligand>
</feature>
<dbReference type="PIRSF" id="PIRSF005962">
    <property type="entry name" value="Pept_M20D_amidohydro"/>
    <property type="match status" value="1"/>
</dbReference>
<dbReference type="Gene3D" id="3.30.70.360">
    <property type="match status" value="1"/>
</dbReference>
<dbReference type="Gene3D" id="3.40.630.10">
    <property type="entry name" value="Zn peptidases"/>
    <property type="match status" value="1"/>
</dbReference>
<name>A0A2W1NRI1_9FLAO</name>
<dbReference type="GO" id="GO:0016787">
    <property type="term" value="F:hydrolase activity"/>
    <property type="evidence" value="ECO:0007669"/>
    <property type="project" value="UniProtKB-KW"/>
</dbReference>
<reference evidence="4 5" key="1">
    <citation type="submission" date="2018-06" db="EMBL/GenBank/DDBJ databases">
        <title>The draft genome sequence of Crocinitomix sp. SM1701.</title>
        <authorList>
            <person name="Zhang X."/>
        </authorList>
    </citation>
    <scope>NUCLEOTIDE SEQUENCE [LARGE SCALE GENOMIC DNA]</scope>
    <source>
        <strain evidence="4 5">SM1701</strain>
    </source>
</reference>
<dbReference type="InterPro" id="IPR036264">
    <property type="entry name" value="Bact_exopeptidase_dim_dom"/>
</dbReference>
<organism evidence="4 5">
    <name type="scientific">Putridiphycobacter roseus</name>
    <dbReference type="NCBI Taxonomy" id="2219161"/>
    <lineage>
        <taxon>Bacteria</taxon>
        <taxon>Pseudomonadati</taxon>
        <taxon>Bacteroidota</taxon>
        <taxon>Flavobacteriia</taxon>
        <taxon>Flavobacteriales</taxon>
        <taxon>Crocinitomicaceae</taxon>
        <taxon>Putridiphycobacter</taxon>
    </lineage>
</organism>
<accession>A0A2W1NRI1</accession>
<dbReference type="PANTHER" id="PTHR11014:SF169">
    <property type="entry name" value="CLAN MH, FAMILY M20, PEPTIDASE T-LIKE METALLOPEPTIDASE"/>
    <property type="match status" value="1"/>
</dbReference>
<evidence type="ECO:0000313" key="5">
    <source>
        <dbReference type="Proteomes" id="UP000249248"/>
    </source>
</evidence>
<keyword evidence="2" id="KW-0464">Manganese</keyword>
<evidence type="ECO:0000313" key="4">
    <source>
        <dbReference type="EMBL" id="PZE18232.1"/>
    </source>
</evidence>
<evidence type="ECO:0000256" key="1">
    <source>
        <dbReference type="ARBA" id="ARBA00022801"/>
    </source>
</evidence>
<dbReference type="OrthoDB" id="9776731at2"/>
<keyword evidence="1 4" id="KW-0378">Hydrolase</keyword>
<feature type="binding site" evidence="2">
    <location>
        <position position="99"/>
    </location>
    <ligand>
        <name>Mn(2+)</name>
        <dbReference type="ChEBI" id="CHEBI:29035"/>
        <label>2</label>
    </ligand>
</feature>
<evidence type="ECO:0000256" key="2">
    <source>
        <dbReference type="PIRSR" id="PIRSR005962-1"/>
    </source>
</evidence>
<dbReference type="GO" id="GO:0046872">
    <property type="term" value="F:metal ion binding"/>
    <property type="evidence" value="ECO:0007669"/>
    <property type="project" value="UniProtKB-KW"/>
</dbReference>
<dbReference type="InterPro" id="IPR002933">
    <property type="entry name" value="Peptidase_M20"/>
</dbReference>
<keyword evidence="2" id="KW-0479">Metal-binding</keyword>
<feature type="binding site" evidence="2">
    <location>
        <position position="355"/>
    </location>
    <ligand>
        <name>Mn(2+)</name>
        <dbReference type="ChEBI" id="CHEBI:29035"/>
        <label>2</label>
    </ligand>
</feature>
<dbReference type="Pfam" id="PF01546">
    <property type="entry name" value="Peptidase_M20"/>
    <property type="match status" value="1"/>
</dbReference>
<dbReference type="AlphaFoldDB" id="A0A2W1NRI1"/>
<feature type="binding site" evidence="2">
    <location>
        <position position="134"/>
    </location>
    <ligand>
        <name>Mn(2+)</name>
        <dbReference type="ChEBI" id="CHEBI:29035"/>
        <label>2</label>
    </ligand>
</feature>
<dbReference type="Pfam" id="PF07687">
    <property type="entry name" value="M20_dimer"/>
    <property type="match status" value="1"/>
</dbReference>
<dbReference type="EMBL" id="QKSB01000002">
    <property type="protein sequence ID" value="PZE18232.1"/>
    <property type="molecule type" value="Genomic_DNA"/>
</dbReference>
<dbReference type="PANTHER" id="PTHR11014">
    <property type="entry name" value="PEPTIDASE M20 FAMILY MEMBER"/>
    <property type="match status" value="1"/>
</dbReference>
<dbReference type="SUPFAM" id="SSF53187">
    <property type="entry name" value="Zn-dependent exopeptidases"/>
    <property type="match status" value="1"/>
</dbReference>
<dbReference type="SUPFAM" id="SSF55031">
    <property type="entry name" value="Bacterial exopeptidase dimerisation domain"/>
    <property type="match status" value="1"/>
</dbReference>
<keyword evidence="5" id="KW-1185">Reference proteome</keyword>
<dbReference type="NCBIfam" id="TIGR01891">
    <property type="entry name" value="amidohydrolases"/>
    <property type="match status" value="1"/>
</dbReference>
<feature type="domain" description="Peptidase M20 dimerisation" evidence="3">
    <location>
        <begin position="180"/>
        <end position="280"/>
    </location>
</feature>